<dbReference type="EMBL" id="BONF01000017">
    <property type="protein sequence ID" value="GIF82072.1"/>
    <property type="molecule type" value="Genomic_DNA"/>
</dbReference>
<name>A0A8J3JKF3_9ACTN</name>
<reference evidence="1 2" key="1">
    <citation type="submission" date="2021-01" db="EMBL/GenBank/DDBJ databases">
        <title>Whole genome shotgun sequence of Catellatospora bangladeshensis NBRC 107357.</title>
        <authorList>
            <person name="Komaki H."/>
            <person name="Tamura T."/>
        </authorList>
    </citation>
    <scope>NUCLEOTIDE SEQUENCE [LARGE SCALE GENOMIC DNA]</scope>
    <source>
        <strain evidence="1 2">NBRC 107357</strain>
    </source>
</reference>
<keyword evidence="2" id="KW-1185">Reference proteome</keyword>
<evidence type="ECO:0000313" key="1">
    <source>
        <dbReference type="EMBL" id="GIF82072.1"/>
    </source>
</evidence>
<proteinExistence type="predicted"/>
<evidence type="ECO:0000313" key="2">
    <source>
        <dbReference type="Proteomes" id="UP000601223"/>
    </source>
</evidence>
<dbReference type="AlphaFoldDB" id="A0A8J3JKF3"/>
<protein>
    <submittedName>
        <fullName evidence="1">Uncharacterized protein</fullName>
    </submittedName>
</protein>
<organism evidence="1 2">
    <name type="scientific">Catellatospora bangladeshensis</name>
    <dbReference type="NCBI Taxonomy" id="310355"/>
    <lineage>
        <taxon>Bacteria</taxon>
        <taxon>Bacillati</taxon>
        <taxon>Actinomycetota</taxon>
        <taxon>Actinomycetes</taxon>
        <taxon>Micromonosporales</taxon>
        <taxon>Micromonosporaceae</taxon>
        <taxon>Catellatospora</taxon>
    </lineage>
</organism>
<dbReference type="Proteomes" id="UP000601223">
    <property type="component" value="Unassembled WGS sequence"/>
</dbReference>
<comment type="caution">
    <text evidence="1">The sequence shown here is derived from an EMBL/GenBank/DDBJ whole genome shotgun (WGS) entry which is preliminary data.</text>
</comment>
<accession>A0A8J3JKF3</accession>
<gene>
    <name evidence="1" type="ORF">Cba03nite_34210</name>
</gene>
<sequence>MEVDRTVNRTGSVSLGQHIVLAADILGGRRVSIRVEEHTLMFFDPQTRELLRTRPNPLSPAEVARLRGARPAGPSPQPVDEPVRVQRRASNNGVIMVVGQKVALGRVHAGKTLTIAVSETHLAVECDDGVRTVRRTTDQAVTRIRAHRPRLVASDA</sequence>